<organism evidence="2">
    <name type="scientific">freshwater metagenome</name>
    <dbReference type="NCBI Taxonomy" id="449393"/>
    <lineage>
        <taxon>unclassified sequences</taxon>
        <taxon>metagenomes</taxon>
        <taxon>ecological metagenomes</taxon>
    </lineage>
</organism>
<gene>
    <name evidence="2" type="ORF">UFOPK2894_00622</name>
</gene>
<sequence>MSDVERWSEVVAAELGITSAVDVTAILELTKDVAHGVVRPAAPIAAYLLGLVAGADPAREAEAEATIRRLAQEWVPQEL</sequence>
<feature type="domain" description="DUF6457" evidence="1">
    <location>
        <begin position="2"/>
        <end position="75"/>
    </location>
</feature>
<proteinExistence type="predicted"/>
<accession>A0A6J6VML2</accession>
<dbReference type="AlphaFoldDB" id="A0A6J6VML2"/>
<name>A0A6J6VML2_9ZZZZ</name>
<reference evidence="2" key="1">
    <citation type="submission" date="2020-05" db="EMBL/GenBank/DDBJ databases">
        <authorList>
            <person name="Chiriac C."/>
            <person name="Salcher M."/>
            <person name="Ghai R."/>
            <person name="Kavagutti S V."/>
        </authorList>
    </citation>
    <scope>NUCLEOTIDE SEQUENCE</scope>
</reference>
<protein>
    <submittedName>
        <fullName evidence="2">Unannotated protein</fullName>
    </submittedName>
</protein>
<dbReference type="EMBL" id="CAEZZQ010000029">
    <property type="protein sequence ID" value="CAB4771687.1"/>
    <property type="molecule type" value="Genomic_DNA"/>
</dbReference>
<dbReference type="Pfam" id="PF20058">
    <property type="entry name" value="DUF6457"/>
    <property type="match status" value="1"/>
</dbReference>
<dbReference type="InterPro" id="IPR045598">
    <property type="entry name" value="DUF6457"/>
</dbReference>
<evidence type="ECO:0000313" key="2">
    <source>
        <dbReference type="EMBL" id="CAB4771687.1"/>
    </source>
</evidence>
<evidence type="ECO:0000259" key="1">
    <source>
        <dbReference type="Pfam" id="PF20058"/>
    </source>
</evidence>